<dbReference type="GO" id="GO:0006952">
    <property type="term" value="P:defense response"/>
    <property type="evidence" value="ECO:0007669"/>
    <property type="project" value="UniProtKB-KW"/>
</dbReference>
<feature type="region of interest" description="Disordered" evidence="9">
    <location>
        <begin position="457"/>
        <end position="481"/>
    </location>
</feature>
<feature type="transmembrane region" description="Helical" evidence="10">
    <location>
        <begin position="401"/>
        <end position="426"/>
    </location>
</feature>
<comment type="subcellular location">
    <subcellularLocation>
        <location evidence="1 8">Membrane</location>
        <topology evidence="1 8">Multi-pass membrane protein</topology>
    </subcellularLocation>
</comment>
<comment type="similarity">
    <text evidence="2 8">Belongs to the MLO family.</text>
</comment>
<evidence type="ECO:0000313" key="11">
    <source>
        <dbReference type="Proteomes" id="UP000827889"/>
    </source>
</evidence>
<dbReference type="RefSeq" id="XP_030544799.2">
    <property type="nucleotide sequence ID" value="XM_030688939.2"/>
</dbReference>
<dbReference type="GO" id="GO:0016020">
    <property type="term" value="C:membrane"/>
    <property type="evidence" value="ECO:0007669"/>
    <property type="project" value="UniProtKB-SubCell"/>
</dbReference>
<feature type="transmembrane region" description="Helical" evidence="10">
    <location>
        <begin position="153"/>
        <end position="174"/>
    </location>
</feature>
<evidence type="ECO:0000256" key="9">
    <source>
        <dbReference type="SAM" id="MobiDB-lite"/>
    </source>
</evidence>
<dbReference type="KEGG" id="rarg:115751177"/>
<keyword evidence="5 8" id="KW-1133">Transmembrane helix</keyword>
<dbReference type="PANTHER" id="PTHR31942">
    <property type="entry name" value="MLO-LIKE PROTEIN 1"/>
    <property type="match status" value="1"/>
</dbReference>
<keyword evidence="6 8" id="KW-0472">Membrane</keyword>
<keyword evidence="3 8" id="KW-0812">Transmembrane</keyword>
<dbReference type="Proteomes" id="UP000827889">
    <property type="component" value="Chromosome 5"/>
</dbReference>
<organism evidence="11 12">
    <name type="scientific">Rhodamnia argentea</name>
    <dbReference type="NCBI Taxonomy" id="178133"/>
    <lineage>
        <taxon>Eukaryota</taxon>
        <taxon>Viridiplantae</taxon>
        <taxon>Streptophyta</taxon>
        <taxon>Embryophyta</taxon>
        <taxon>Tracheophyta</taxon>
        <taxon>Spermatophyta</taxon>
        <taxon>Magnoliopsida</taxon>
        <taxon>eudicotyledons</taxon>
        <taxon>Gunneridae</taxon>
        <taxon>Pentapetalae</taxon>
        <taxon>rosids</taxon>
        <taxon>malvids</taxon>
        <taxon>Myrtales</taxon>
        <taxon>Myrtaceae</taxon>
        <taxon>Myrtoideae</taxon>
        <taxon>Myrteae</taxon>
        <taxon>Australasian group</taxon>
        <taxon>Rhodamnia</taxon>
    </lineage>
</organism>
<evidence type="ECO:0000256" key="1">
    <source>
        <dbReference type="ARBA" id="ARBA00004141"/>
    </source>
</evidence>
<feature type="transmembrane region" description="Helical" evidence="10">
    <location>
        <begin position="306"/>
        <end position="328"/>
    </location>
</feature>
<evidence type="ECO:0000256" key="7">
    <source>
        <dbReference type="ARBA" id="ARBA00023265"/>
    </source>
</evidence>
<name>A0A8B8QCB0_9MYRT</name>
<dbReference type="GO" id="GO:0005516">
    <property type="term" value="F:calmodulin binding"/>
    <property type="evidence" value="ECO:0007669"/>
    <property type="project" value="UniProtKB-KW"/>
</dbReference>
<keyword evidence="7 8" id="KW-0568">Pathogenesis-related protein</keyword>
<dbReference type="PANTHER" id="PTHR31942:SF84">
    <property type="entry name" value="MLO-LIKE PROTEIN 12"/>
    <property type="match status" value="1"/>
</dbReference>
<keyword evidence="4 8" id="KW-0611">Plant defense</keyword>
<proteinExistence type="inferred from homology"/>
<evidence type="ECO:0000256" key="2">
    <source>
        <dbReference type="ARBA" id="ARBA00006574"/>
    </source>
</evidence>
<evidence type="ECO:0000256" key="8">
    <source>
        <dbReference type="RuleBase" id="RU280816"/>
    </source>
</evidence>
<evidence type="ECO:0000313" key="12">
    <source>
        <dbReference type="RefSeq" id="XP_030544799.2"/>
    </source>
</evidence>
<reference evidence="12" key="1">
    <citation type="submission" date="2025-08" db="UniProtKB">
        <authorList>
            <consortium name="RefSeq"/>
        </authorList>
    </citation>
    <scope>IDENTIFICATION</scope>
    <source>
        <tissue evidence="12">Leaf</tissue>
    </source>
</reference>
<dbReference type="GeneID" id="115751177"/>
<dbReference type="Pfam" id="PF03094">
    <property type="entry name" value="Mlo"/>
    <property type="match status" value="1"/>
</dbReference>
<feature type="transmembrane region" description="Helical" evidence="10">
    <location>
        <begin position="362"/>
        <end position="381"/>
    </location>
</feature>
<evidence type="ECO:0000256" key="10">
    <source>
        <dbReference type="SAM" id="Phobius"/>
    </source>
</evidence>
<dbReference type="AlphaFoldDB" id="A0A8B8QCB0"/>
<keyword evidence="8" id="KW-0112">Calmodulin-binding</keyword>
<evidence type="ECO:0000256" key="3">
    <source>
        <dbReference type="ARBA" id="ARBA00022692"/>
    </source>
</evidence>
<dbReference type="InterPro" id="IPR004326">
    <property type="entry name" value="Mlo"/>
</dbReference>
<feature type="transmembrane region" description="Helical" evidence="10">
    <location>
        <begin position="20"/>
        <end position="39"/>
    </location>
</feature>
<sequence length="567" mass="65000">MSKKPVPEYERTLEKTSTWSVAVVCFVLLAISIFIEHVIHLLGKWLTKKRRPALFEALEVVKNELMLLGFISLLLTVFQDPISGFCISKSVASSWLPCSEDKVSDVSSSKGRRLLDFSGVGTVARRSLATKGYDKCSEKGKVAFVTAYGIHQLHIFIFVLAIFHVLYCITTLALGTIKMRKWKVWENETKTPEHQFAHDPQRFRFASETSFGRRHLSFWSRSPISLWIVCFFRQFFGSVTKVDYMALRHGFIIAHLAPENETRFDFQKYIRRSLEEDFKVVVGISPTIWFTAVLFLLSNAHGWHSYLWFPFISLIIILMIGAKLQVIITKMGLRIQERGDVVKGTPVVQPGDELFWFGRPHFILFLIHFVLFQNAFQLAFFAWSTWQFTLRNCFHHKLEAIIIRISMGVIIQIVCSYVTLPLYAIVTQMGSTMKPTIFHDHVATALKHWHHRARKHVKHSQHSGISTPSASAPATPEHGSSPIHLLHQYQQRSLESARNSPRKSDAENEQWAVIGLQSPQNQEVGDMPWSRHLETTGQEGSTGQPNLMSNQHEIDITLSDFSFQKQY</sequence>
<feature type="transmembrane region" description="Helical" evidence="10">
    <location>
        <begin position="278"/>
        <end position="300"/>
    </location>
</feature>
<accession>A0A8B8QCB0</accession>
<evidence type="ECO:0000256" key="4">
    <source>
        <dbReference type="ARBA" id="ARBA00022821"/>
    </source>
</evidence>
<comment type="domain">
    <text evidence="8">The C-terminus contains a calmodulin-binding domain, which binds calmodulin in a calcium-dependent fashion.</text>
</comment>
<feature type="compositionally biased region" description="Polar residues" evidence="9">
    <location>
        <begin position="462"/>
        <end position="472"/>
    </location>
</feature>
<keyword evidence="11" id="KW-1185">Reference proteome</keyword>
<evidence type="ECO:0000256" key="6">
    <source>
        <dbReference type="ARBA" id="ARBA00023136"/>
    </source>
</evidence>
<evidence type="ECO:0000256" key="5">
    <source>
        <dbReference type="ARBA" id="ARBA00022989"/>
    </source>
</evidence>
<protein>
    <recommendedName>
        <fullName evidence="8">MLO-like protein</fullName>
    </recommendedName>
</protein>
<gene>
    <name evidence="12" type="primary">LOC115751177</name>
    <name evidence="8" type="synonym">MLO</name>
</gene>
<comment type="function">
    <text evidence="8">May be involved in modulation of pathogen defense and leaf cell death.</text>
</comment>